<protein>
    <submittedName>
        <fullName evidence="2">Uncharacterized protein</fullName>
    </submittedName>
</protein>
<sequence length="127" mass="12729">MNREANPKAAGGGGGGNSGCCSTTTLFGALAASLSSRVSCPVCRGKAAPADELADAIVARIAVTPDLVGPRVSMSVVVPVEMLKGEMVGASSTSRAASAPPEQLDAQAPGPETDLETSLRKCMQLID</sequence>
<reference evidence="2" key="2">
    <citation type="submission" date="2015-04" db="UniProtKB">
        <authorList>
            <consortium name="EnsemblPlants"/>
        </authorList>
    </citation>
    <scope>IDENTIFICATION</scope>
</reference>
<accession>A0A0D9Y543</accession>
<name>A0A0D9Y543_9ORYZ</name>
<evidence type="ECO:0000256" key="1">
    <source>
        <dbReference type="SAM" id="MobiDB-lite"/>
    </source>
</evidence>
<keyword evidence="3" id="KW-1185">Reference proteome</keyword>
<dbReference type="HOGENOM" id="CLU_1973953_0_0_1"/>
<feature type="compositionally biased region" description="Low complexity" evidence="1">
    <location>
        <begin position="90"/>
        <end position="99"/>
    </location>
</feature>
<dbReference type="STRING" id="40148.A0A0D9Y543"/>
<dbReference type="Gramene" id="OGLUM01G08120.1">
    <property type="protein sequence ID" value="OGLUM01G08120.1"/>
    <property type="gene ID" value="OGLUM01G08120"/>
</dbReference>
<organism evidence="2">
    <name type="scientific">Oryza glumipatula</name>
    <dbReference type="NCBI Taxonomy" id="40148"/>
    <lineage>
        <taxon>Eukaryota</taxon>
        <taxon>Viridiplantae</taxon>
        <taxon>Streptophyta</taxon>
        <taxon>Embryophyta</taxon>
        <taxon>Tracheophyta</taxon>
        <taxon>Spermatophyta</taxon>
        <taxon>Magnoliopsida</taxon>
        <taxon>Liliopsida</taxon>
        <taxon>Poales</taxon>
        <taxon>Poaceae</taxon>
        <taxon>BOP clade</taxon>
        <taxon>Oryzoideae</taxon>
        <taxon>Oryzeae</taxon>
        <taxon>Oryzinae</taxon>
        <taxon>Oryza</taxon>
    </lineage>
</organism>
<reference evidence="2" key="3">
    <citation type="submission" date="2018-05" db="EMBL/GenBank/DDBJ databases">
        <title>OgluRS3 (Oryza glumaepatula Reference Sequence Version 3).</title>
        <authorList>
            <person name="Zhang J."/>
            <person name="Kudrna D."/>
            <person name="Lee S."/>
            <person name="Talag J."/>
            <person name="Welchert J."/>
            <person name="Wing R.A."/>
        </authorList>
    </citation>
    <scope>NUCLEOTIDE SEQUENCE [LARGE SCALE GENOMIC DNA]</scope>
</reference>
<proteinExistence type="predicted"/>
<evidence type="ECO:0000313" key="2">
    <source>
        <dbReference type="EnsemblPlants" id="OGLUM01G08120.1"/>
    </source>
</evidence>
<dbReference type="AlphaFoldDB" id="A0A0D9Y543"/>
<dbReference type="EnsemblPlants" id="OGLUM01G08120.1">
    <property type="protein sequence ID" value="OGLUM01G08120.1"/>
    <property type="gene ID" value="OGLUM01G08120"/>
</dbReference>
<evidence type="ECO:0000313" key="3">
    <source>
        <dbReference type="Proteomes" id="UP000026961"/>
    </source>
</evidence>
<reference evidence="2" key="1">
    <citation type="submission" date="2013-08" db="EMBL/GenBank/DDBJ databases">
        <title>Oryza genome evolution.</title>
        <authorList>
            <person name="Wing R.A."/>
            <person name="Panaud O."/>
            <person name="Oliveira A.C."/>
        </authorList>
    </citation>
    <scope>NUCLEOTIDE SEQUENCE</scope>
</reference>
<dbReference type="Proteomes" id="UP000026961">
    <property type="component" value="Chromosome 1"/>
</dbReference>
<feature type="region of interest" description="Disordered" evidence="1">
    <location>
        <begin position="89"/>
        <end position="115"/>
    </location>
</feature>